<evidence type="ECO:0000313" key="2">
    <source>
        <dbReference type="Proteomes" id="UP001057452"/>
    </source>
</evidence>
<feature type="non-terminal residue" evidence="1">
    <location>
        <position position="115"/>
    </location>
</feature>
<proteinExistence type="predicted"/>
<evidence type="ECO:0000313" key="1">
    <source>
        <dbReference type="EMBL" id="KAI4824633.1"/>
    </source>
</evidence>
<organism evidence="1 2">
    <name type="scientific">Chaenocephalus aceratus</name>
    <name type="common">Blackfin icefish</name>
    <name type="synonym">Chaenichthys aceratus</name>
    <dbReference type="NCBI Taxonomy" id="36190"/>
    <lineage>
        <taxon>Eukaryota</taxon>
        <taxon>Metazoa</taxon>
        <taxon>Chordata</taxon>
        <taxon>Craniata</taxon>
        <taxon>Vertebrata</taxon>
        <taxon>Euteleostomi</taxon>
        <taxon>Actinopterygii</taxon>
        <taxon>Neopterygii</taxon>
        <taxon>Teleostei</taxon>
        <taxon>Neoteleostei</taxon>
        <taxon>Acanthomorphata</taxon>
        <taxon>Eupercaria</taxon>
        <taxon>Perciformes</taxon>
        <taxon>Notothenioidei</taxon>
        <taxon>Channichthyidae</taxon>
        <taxon>Chaenocephalus</taxon>
    </lineage>
</organism>
<gene>
    <name evidence="1" type="ORF">KUCAC02_013131</name>
</gene>
<accession>A0ACB9XE20</accession>
<dbReference type="EMBL" id="CM043791">
    <property type="protein sequence ID" value="KAI4824633.1"/>
    <property type="molecule type" value="Genomic_DNA"/>
</dbReference>
<keyword evidence="2" id="KW-1185">Reference proteome</keyword>
<comment type="caution">
    <text evidence="1">The sequence shown here is derived from an EMBL/GenBank/DDBJ whole genome shotgun (WGS) entry which is preliminary data.</text>
</comment>
<protein>
    <submittedName>
        <fullName evidence="1">Uncharacterized protein</fullName>
    </submittedName>
</protein>
<name>A0ACB9XE20_CHAAC</name>
<reference evidence="1" key="1">
    <citation type="submission" date="2022-05" db="EMBL/GenBank/DDBJ databases">
        <title>Chromosome-level genome of Chaenocephalus aceratus.</title>
        <authorList>
            <person name="Park H."/>
        </authorList>
    </citation>
    <scope>NUCLEOTIDE SEQUENCE</scope>
    <source>
        <strain evidence="1">KU_202001</strain>
    </source>
</reference>
<dbReference type="Proteomes" id="UP001057452">
    <property type="component" value="Chromosome 7"/>
</dbReference>
<feature type="non-terminal residue" evidence="1">
    <location>
        <position position="1"/>
    </location>
</feature>
<sequence length="115" mass="13518">LCLNYACIQQSLLNIVDDEHHNLSTREEARQAYGISLTTLRQQQIMSPTVSDEYRADTQRKRKRKRQAYDSSEPVCELSGRSRFHLRSAARSLQQKYSIDLEEEFVEEAVHFREL</sequence>